<proteinExistence type="predicted"/>
<evidence type="ECO:0000313" key="1">
    <source>
        <dbReference type="EMBL" id="VFK69370.1"/>
    </source>
</evidence>
<protein>
    <submittedName>
        <fullName evidence="2">Uncharacterized protein</fullName>
    </submittedName>
</protein>
<dbReference type="AlphaFoldDB" id="A0A451B6Y9"/>
<organism evidence="2">
    <name type="scientific">Candidatus Kentrum sp. UNK</name>
    <dbReference type="NCBI Taxonomy" id="2126344"/>
    <lineage>
        <taxon>Bacteria</taxon>
        <taxon>Pseudomonadati</taxon>
        <taxon>Pseudomonadota</taxon>
        <taxon>Gammaproteobacteria</taxon>
        <taxon>Candidatus Kentrum</taxon>
    </lineage>
</organism>
<reference evidence="2" key="1">
    <citation type="submission" date="2019-02" db="EMBL/GenBank/DDBJ databases">
        <authorList>
            <person name="Gruber-Vodicka R. H."/>
            <person name="Seah K. B. B."/>
        </authorList>
    </citation>
    <scope>NUCLEOTIDE SEQUENCE</scope>
    <source>
        <strain evidence="2">BECK_BY19</strain>
        <strain evidence="1">BECK_BY8</strain>
    </source>
</reference>
<evidence type="ECO:0000313" key="2">
    <source>
        <dbReference type="EMBL" id="VFK73987.1"/>
    </source>
</evidence>
<dbReference type="EMBL" id="CAADGD010000423">
    <property type="protein sequence ID" value="VFK73987.1"/>
    <property type="molecule type" value="Genomic_DNA"/>
</dbReference>
<accession>A0A451B6Y9</accession>
<dbReference type="EMBL" id="CAADFZ010000392">
    <property type="protein sequence ID" value="VFK69370.1"/>
    <property type="molecule type" value="Genomic_DNA"/>
</dbReference>
<gene>
    <name evidence="1" type="ORF">BECKUNK1418G_GA0071005_13921</name>
    <name evidence="2" type="ORF">BECKUNK1418H_GA0071006_14231</name>
</gene>
<sequence>MRELVDLKNGHLRKGWMASKIQRVLNGHPLMQAGGERHSAYVAQSAFNKDTESRINGEVIAWFGKQP</sequence>
<name>A0A451B6Y9_9GAMM</name>